<dbReference type="AlphaFoldDB" id="A0A930UWD6"/>
<proteinExistence type="predicted"/>
<dbReference type="GO" id="GO:0046872">
    <property type="term" value="F:metal ion binding"/>
    <property type="evidence" value="ECO:0007669"/>
    <property type="project" value="UniProtKB-KW"/>
</dbReference>
<evidence type="ECO:0000259" key="3">
    <source>
        <dbReference type="Pfam" id="PF00884"/>
    </source>
</evidence>
<dbReference type="EMBL" id="JADION010000017">
    <property type="protein sequence ID" value="MBF4102630.1"/>
    <property type="molecule type" value="Genomic_DNA"/>
</dbReference>
<keyword evidence="1" id="KW-0479">Metal-binding</keyword>
<dbReference type="PANTHER" id="PTHR45953:SF1">
    <property type="entry name" value="IDURONATE 2-SULFATASE"/>
    <property type="match status" value="1"/>
</dbReference>
<dbReference type="InterPro" id="IPR000917">
    <property type="entry name" value="Sulfatase_N"/>
</dbReference>
<keyword evidence="2 4" id="KW-0378">Hydrolase</keyword>
<protein>
    <submittedName>
        <fullName evidence="4">Sulfatase-like hydrolase/transferase</fullName>
    </submittedName>
</protein>
<evidence type="ECO:0000256" key="1">
    <source>
        <dbReference type="ARBA" id="ARBA00022723"/>
    </source>
</evidence>
<accession>A0A930UWD6</accession>
<dbReference type="InterPro" id="IPR017850">
    <property type="entry name" value="Alkaline_phosphatase_core_sf"/>
</dbReference>
<dbReference type="Gene3D" id="3.40.720.10">
    <property type="entry name" value="Alkaline Phosphatase, subunit A"/>
    <property type="match status" value="1"/>
</dbReference>
<feature type="domain" description="Sulfatase N-terminal" evidence="3">
    <location>
        <begin position="10"/>
        <end position="80"/>
    </location>
</feature>
<dbReference type="Pfam" id="PF00884">
    <property type="entry name" value="Sulfatase"/>
    <property type="match status" value="1"/>
</dbReference>
<evidence type="ECO:0000313" key="4">
    <source>
        <dbReference type="EMBL" id="MBF4102630.1"/>
    </source>
</evidence>
<dbReference type="GO" id="GO:0005737">
    <property type="term" value="C:cytoplasm"/>
    <property type="evidence" value="ECO:0007669"/>
    <property type="project" value="TreeGrafter"/>
</dbReference>
<gene>
    <name evidence="4" type="ORF">INT80_07155</name>
</gene>
<comment type="caution">
    <text evidence="4">The sequence shown here is derived from an EMBL/GenBank/DDBJ whole genome shotgun (WGS) entry which is preliminary data.</text>
</comment>
<reference evidence="4" key="1">
    <citation type="submission" date="2020-11" db="EMBL/GenBank/DDBJ databases">
        <title>Gallibacterium anatis 1637, full genome, WGS.</title>
        <authorList>
            <person name="Laishevtcev A.I."/>
            <person name="Yakimova E.A."/>
            <person name="Petkovich D."/>
            <person name="Stepanova T.V."/>
            <person name="Kalendr R.S."/>
            <person name="Rubalsky E.O."/>
            <person name="Zulkarneev E.R."/>
            <person name="Aleshkin A.V."/>
        </authorList>
    </citation>
    <scope>NUCLEOTIDE SEQUENCE</scope>
    <source>
        <strain evidence="4">1637</strain>
    </source>
</reference>
<organism evidence="4">
    <name type="scientific">Gallibacterium anatis</name>
    <dbReference type="NCBI Taxonomy" id="750"/>
    <lineage>
        <taxon>Bacteria</taxon>
        <taxon>Pseudomonadati</taxon>
        <taxon>Pseudomonadota</taxon>
        <taxon>Gammaproteobacteria</taxon>
        <taxon>Pasteurellales</taxon>
        <taxon>Pasteurellaceae</taxon>
        <taxon>Gallibacterium</taxon>
    </lineage>
</organism>
<name>A0A930UWD6_9PAST</name>
<evidence type="ECO:0000256" key="2">
    <source>
        <dbReference type="ARBA" id="ARBA00022801"/>
    </source>
</evidence>
<sequence>MEASEAHWKEVITKFWGYITLIDDAIGELFKFLKEKGLYEESFIVITADHGDAMGHHRMIEKGEFMFDSTYNIPLIIKDPLSGSN</sequence>
<dbReference type="GO" id="GO:0008484">
    <property type="term" value="F:sulfuric ester hydrolase activity"/>
    <property type="evidence" value="ECO:0007669"/>
    <property type="project" value="TreeGrafter"/>
</dbReference>
<dbReference type="SUPFAM" id="SSF53649">
    <property type="entry name" value="Alkaline phosphatase-like"/>
    <property type="match status" value="1"/>
</dbReference>
<dbReference type="PANTHER" id="PTHR45953">
    <property type="entry name" value="IDURONATE 2-SULFATASE"/>
    <property type="match status" value="1"/>
</dbReference>